<dbReference type="Proteomes" id="UP000824175">
    <property type="component" value="Unassembled WGS sequence"/>
</dbReference>
<reference evidence="4" key="2">
    <citation type="journal article" date="2021" name="PeerJ">
        <title>Extensive microbial diversity within the chicken gut microbiome revealed by metagenomics and culture.</title>
        <authorList>
            <person name="Gilroy R."/>
            <person name="Ravi A."/>
            <person name="Getino M."/>
            <person name="Pursley I."/>
            <person name="Horton D.L."/>
            <person name="Alikhan N.F."/>
            <person name="Baker D."/>
            <person name="Gharbi K."/>
            <person name="Hall N."/>
            <person name="Watson M."/>
            <person name="Adriaenssens E.M."/>
            <person name="Foster-Nyarko E."/>
            <person name="Jarju S."/>
            <person name="Secka A."/>
            <person name="Antonio M."/>
            <person name="Oren A."/>
            <person name="Chaudhuri R.R."/>
            <person name="La Ragione R."/>
            <person name="Hildebrand F."/>
            <person name="Pallen M.J."/>
        </authorList>
    </citation>
    <scope>NUCLEOTIDE SEQUENCE</scope>
    <source>
        <strain evidence="4">CHK195-11698</strain>
    </source>
</reference>
<dbReference type="Gene3D" id="3.60.21.10">
    <property type="match status" value="1"/>
</dbReference>
<comment type="cofactor">
    <cofactor evidence="2">
        <name>a divalent metal cation</name>
        <dbReference type="ChEBI" id="CHEBI:60240"/>
    </cofactor>
</comment>
<comment type="similarity">
    <text evidence="1 2">Belongs to the metallophosphoesterase superfamily. YfcE family.</text>
</comment>
<dbReference type="InterPro" id="IPR029052">
    <property type="entry name" value="Metallo-depent_PP-like"/>
</dbReference>
<dbReference type="PANTHER" id="PTHR11124">
    <property type="entry name" value="VACUOLAR SORTING PROTEIN VPS29"/>
    <property type="match status" value="1"/>
</dbReference>
<proteinExistence type="inferred from homology"/>
<gene>
    <name evidence="4" type="ORF">IAD15_01685</name>
</gene>
<feature type="domain" description="Calcineurin-like phosphoesterase" evidence="3">
    <location>
        <begin position="1"/>
        <end position="142"/>
    </location>
</feature>
<reference evidence="4" key="1">
    <citation type="submission" date="2020-10" db="EMBL/GenBank/DDBJ databases">
        <authorList>
            <person name="Gilroy R."/>
        </authorList>
    </citation>
    <scope>NUCLEOTIDE SEQUENCE</scope>
    <source>
        <strain evidence="4">CHK195-11698</strain>
    </source>
</reference>
<keyword evidence="2" id="KW-0479">Metal-binding</keyword>
<dbReference type="SUPFAM" id="SSF56300">
    <property type="entry name" value="Metallo-dependent phosphatases"/>
    <property type="match status" value="1"/>
</dbReference>
<name>A0A9D1HLT1_9FIRM</name>
<protein>
    <recommendedName>
        <fullName evidence="2">Phosphoesterase</fullName>
        <ecNumber evidence="2">3.1.4.-</ecNumber>
    </recommendedName>
</protein>
<evidence type="ECO:0000313" key="4">
    <source>
        <dbReference type="EMBL" id="HIU12768.1"/>
    </source>
</evidence>
<evidence type="ECO:0000259" key="3">
    <source>
        <dbReference type="Pfam" id="PF12850"/>
    </source>
</evidence>
<evidence type="ECO:0000256" key="1">
    <source>
        <dbReference type="ARBA" id="ARBA00008950"/>
    </source>
</evidence>
<dbReference type="InterPro" id="IPR041802">
    <property type="entry name" value="MPP_YfcE"/>
</dbReference>
<dbReference type="InterPro" id="IPR024654">
    <property type="entry name" value="Calcineurin-like_PHP_lpxH"/>
</dbReference>
<accession>A0A9D1HLT1</accession>
<dbReference type="EC" id="3.1.4.-" evidence="2"/>
<dbReference type="Pfam" id="PF12850">
    <property type="entry name" value="Metallophos_2"/>
    <property type="match status" value="1"/>
</dbReference>
<organism evidence="4 5">
    <name type="scientific">Candidatus Fimiplasma intestinipullorum</name>
    <dbReference type="NCBI Taxonomy" id="2840825"/>
    <lineage>
        <taxon>Bacteria</taxon>
        <taxon>Bacillati</taxon>
        <taxon>Bacillota</taxon>
        <taxon>Clostridia</taxon>
        <taxon>Eubacteriales</taxon>
        <taxon>Candidatus Fimiplasma</taxon>
    </lineage>
</organism>
<dbReference type="GO" id="GO:0046872">
    <property type="term" value="F:metal ion binding"/>
    <property type="evidence" value="ECO:0007669"/>
    <property type="project" value="UniProtKB-KW"/>
</dbReference>
<dbReference type="EMBL" id="DVMJ01000009">
    <property type="protein sequence ID" value="HIU12768.1"/>
    <property type="molecule type" value="Genomic_DNA"/>
</dbReference>
<sequence length="162" mass="18141">MKVAVMSDNHGDDEQIEQVLAYEKNADVFIHCGDSEAYGPILDRFYAVRGNNDWFNPNLKNEITLNLEGHRIVVTHGHRAGYYGREAYFLSLAEEYAAEIVLCGHTHIPCHEVIDGIHIINPGSTRLPRGGSPACYCVLELTPETLQVTFKSIKDGKEIKID</sequence>
<dbReference type="NCBIfam" id="TIGR00040">
    <property type="entry name" value="yfcE"/>
    <property type="match status" value="1"/>
</dbReference>
<evidence type="ECO:0000313" key="5">
    <source>
        <dbReference type="Proteomes" id="UP000824175"/>
    </source>
</evidence>
<dbReference type="CDD" id="cd00841">
    <property type="entry name" value="MPP_YfcE"/>
    <property type="match status" value="1"/>
</dbReference>
<evidence type="ECO:0000256" key="2">
    <source>
        <dbReference type="RuleBase" id="RU362039"/>
    </source>
</evidence>
<comment type="caution">
    <text evidence="4">The sequence shown here is derived from an EMBL/GenBank/DDBJ whole genome shotgun (WGS) entry which is preliminary data.</text>
</comment>
<dbReference type="InterPro" id="IPR000979">
    <property type="entry name" value="Phosphodiesterase_MJ0936/Vps29"/>
</dbReference>
<dbReference type="AlphaFoldDB" id="A0A9D1HLT1"/>
<dbReference type="GO" id="GO:0016787">
    <property type="term" value="F:hydrolase activity"/>
    <property type="evidence" value="ECO:0007669"/>
    <property type="project" value="UniProtKB-UniRule"/>
</dbReference>